<dbReference type="Proteomes" id="UP000593906">
    <property type="component" value="Chromosome 4"/>
</dbReference>
<organism evidence="2 3">
    <name type="scientific">Cryptosporidium parvum</name>
    <dbReference type="NCBI Taxonomy" id="5807"/>
    <lineage>
        <taxon>Eukaryota</taxon>
        <taxon>Sar</taxon>
        <taxon>Alveolata</taxon>
        <taxon>Apicomplexa</taxon>
        <taxon>Conoidasida</taxon>
        <taxon>Coccidia</taxon>
        <taxon>Eucoccidiorida</taxon>
        <taxon>Eimeriorina</taxon>
        <taxon>Cryptosporidiidae</taxon>
        <taxon>Cryptosporidium</taxon>
    </lineage>
</organism>
<proteinExistence type="predicted"/>
<feature type="compositionally biased region" description="Acidic residues" evidence="1">
    <location>
        <begin position="81"/>
        <end position="95"/>
    </location>
</feature>
<dbReference type="EMBL" id="CP044419">
    <property type="protein sequence ID" value="QOY41941.1"/>
    <property type="molecule type" value="Genomic_DNA"/>
</dbReference>
<evidence type="ECO:0008006" key="4">
    <source>
        <dbReference type="Google" id="ProtNLM"/>
    </source>
</evidence>
<protein>
    <recommendedName>
        <fullName evidence="4">SAP domain-containing protein</fullName>
    </recommendedName>
</protein>
<accession>A0A7S7LIJ0</accession>
<dbReference type="AlphaFoldDB" id="A0A7S7LIJ0"/>
<reference evidence="2 3" key="1">
    <citation type="submission" date="2019-09" db="EMBL/GenBank/DDBJ databases">
        <title>Consistent, comparative and evidence-based genome assembly and annotation for Cryptosporidium parvum, C. hominis and C. tyzzeri.</title>
        <authorList>
            <person name="Baptista R.P."/>
            <person name="Li Y."/>
            <person name="Sateriale A."/>
            <person name="Ansell B."/>
            <person name="Jex A."/>
            <person name="Sanders M."/>
            <person name="Brooks K."/>
            <person name="Tracey A."/>
            <person name="Berriman M."/>
            <person name="Striepen B."/>
            <person name="Cotton J.A."/>
            <person name="Kissinger J.C."/>
        </authorList>
    </citation>
    <scope>NUCLEOTIDE SEQUENCE [LARGE SCALE GENOMIC DNA]</scope>
    <source>
        <strain evidence="2 3">IOWA-ATCC</strain>
    </source>
</reference>
<dbReference type="VEuPathDB" id="CryptoDB:CPATCC_0017640"/>
<sequence>MMRSKRLSYIPTFEDENDFKSNDLKKEMNDQAMEIDNDCGCDYEDLVTRDNTENEREDGEIEMIDENDENEQEEGLYKDIDGDDEDDYEESEEGSDTIFPLISEPLKTFVTVNPATLEDEELWPLSSLKSLCEYVGISVKGNRRCILNRLQAWNGAPLSGAGHPDSYDTRSARFHTVPMAFLEKNKVDQRNKTRSCLENKMEKNRSSLGMKDSLNENGNIVGEHREFDESEGKSNNLKSFHSPCIIKRMESLTSTPVTSSKREIKSCLNTTSTPRKKLTQTSKSAGRICFSPYNHVRVFVSNPGERELNMDPDSILRLIDDYDYEFEEDDNRLLGESCNTNTNNLVNEFQNKETFLITNKDYVDEENSNKSNFWSNSASVFASNE</sequence>
<evidence type="ECO:0000313" key="3">
    <source>
        <dbReference type="Proteomes" id="UP000593906"/>
    </source>
</evidence>
<evidence type="ECO:0000313" key="2">
    <source>
        <dbReference type="EMBL" id="QOY41941.1"/>
    </source>
</evidence>
<name>A0A7S7LIJ0_CRYPV</name>
<feature type="compositionally biased region" description="Acidic residues" evidence="1">
    <location>
        <begin position="55"/>
        <end position="74"/>
    </location>
</feature>
<feature type="region of interest" description="Disordered" evidence="1">
    <location>
        <begin position="42"/>
        <end position="95"/>
    </location>
</feature>
<evidence type="ECO:0000256" key="1">
    <source>
        <dbReference type="SAM" id="MobiDB-lite"/>
    </source>
</evidence>
<gene>
    <name evidence="2" type="ORF">CPATCC_001532</name>
</gene>